<evidence type="ECO:0000256" key="2">
    <source>
        <dbReference type="ARBA" id="ARBA00022490"/>
    </source>
</evidence>
<dbReference type="GO" id="GO:0052906">
    <property type="term" value="F:tRNA (guanine(37)-N1)-methyltransferase activity"/>
    <property type="evidence" value="ECO:0007669"/>
    <property type="project" value="UniProtKB-UniRule"/>
</dbReference>
<keyword evidence="15" id="KW-1185">Reference proteome</keyword>
<keyword evidence="7 11" id="KW-0496">Mitochondrion</keyword>
<organism evidence="13">
    <name type="scientific">Capitella teleta</name>
    <name type="common">Polychaete worm</name>
    <dbReference type="NCBI Taxonomy" id="283909"/>
    <lineage>
        <taxon>Eukaryota</taxon>
        <taxon>Metazoa</taxon>
        <taxon>Spiralia</taxon>
        <taxon>Lophotrochozoa</taxon>
        <taxon>Annelida</taxon>
        <taxon>Polychaeta</taxon>
        <taxon>Sedentaria</taxon>
        <taxon>Scolecida</taxon>
        <taxon>Capitellidae</taxon>
        <taxon>Capitella</taxon>
    </lineage>
</organism>
<dbReference type="Pfam" id="PF02475">
    <property type="entry name" value="TRM5-TYW2_MTfase"/>
    <property type="match status" value="1"/>
</dbReference>
<comment type="subunit">
    <text evidence="11">Monomer.</text>
</comment>
<comment type="function">
    <text evidence="9">Involved in mitochondrial tRNA methylation. Specifically methylates the N1 position of guanosine-37 in various tRNAs. Methylation is not dependent on the nature of the nucleoside 5' of the target nucleoside. This is the first step in the biosynthesis of wybutosine (yW), a modified base adjacent to the anticodon of tRNAs and required for accurate decoding.</text>
</comment>
<comment type="subcellular location">
    <subcellularLocation>
        <location evidence="11">Mitochondrion matrix</location>
    </subcellularLocation>
    <subcellularLocation>
        <location evidence="11">Nucleus</location>
    </subcellularLocation>
    <subcellularLocation>
        <location evidence="11">Cytoplasm</location>
    </subcellularLocation>
    <text evidence="11">Predominantly in the mitochondria and in the nucleus.</text>
</comment>
<keyword evidence="6 11" id="KW-0819">tRNA processing</keyword>
<evidence type="ECO:0000313" key="15">
    <source>
        <dbReference type="Proteomes" id="UP000014760"/>
    </source>
</evidence>
<evidence type="ECO:0000256" key="5">
    <source>
        <dbReference type="ARBA" id="ARBA00022691"/>
    </source>
</evidence>
<dbReference type="SUPFAM" id="SSF53335">
    <property type="entry name" value="S-adenosyl-L-methionine-dependent methyltransferases"/>
    <property type="match status" value="1"/>
</dbReference>
<evidence type="ECO:0000256" key="8">
    <source>
        <dbReference type="ARBA" id="ARBA00023242"/>
    </source>
</evidence>
<dbReference type="EnsemblMetazoa" id="CapteT218789">
    <property type="protein sequence ID" value="CapteP218789"/>
    <property type="gene ID" value="CapteG218789"/>
</dbReference>
<protein>
    <recommendedName>
        <fullName evidence="11">tRNA (guanine(37)-N1)-methyltransferase</fullName>
        <ecNumber evidence="11">2.1.1.228</ecNumber>
    </recommendedName>
    <alternativeName>
        <fullName evidence="11">M1G-methyltransferase</fullName>
    </alternativeName>
    <alternativeName>
        <fullName evidence="11">tRNA [GM37] methyltransferase</fullName>
    </alternativeName>
    <alternativeName>
        <fullName evidence="11">tRNA methyltransferase 5 homolog</fullName>
    </alternativeName>
</protein>
<dbReference type="EC" id="2.1.1.228" evidence="11"/>
<dbReference type="InterPro" id="IPR056744">
    <property type="entry name" value="TRM5/TYW2-like_N"/>
</dbReference>
<dbReference type="STRING" id="283909.R7TC87"/>
<feature type="binding site" evidence="11">
    <location>
        <position position="334"/>
    </location>
    <ligand>
        <name>S-adenosyl-L-methionine</name>
        <dbReference type="ChEBI" id="CHEBI:59789"/>
    </ligand>
</feature>
<feature type="binding site" evidence="11">
    <location>
        <begin position="274"/>
        <end position="275"/>
    </location>
    <ligand>
        <name>S-adenosyl-L-methionine</name>
        <dbReference type="ChEBI" id="CHEBI:59789"/>
    </ligand>
</feature>
<dbReference type="GO" id="GO:0002939">
    <property type="term" value="P:tRNA N1-guanine methylation"/>
    <property type="evidence" value="ECO:0007669"/>
    <property type="project" value="TreeGrafter"/>
</dbReference>
<feature type="domain" description="SAM-dependent methyltransferase TRM5/TYW2-type" evidence="12">
    <location>
        <begin position="147"/>
        <end position="421"/>
    </location>
</feature>
<evidence type="ECO:0000256" key="6">
    <source>
        <dbReference type="ARBA" id="ARBA00022694"/>
    </source>
</evidence>
<dbReference type="PANTHER" id="PTHR23245">
    <property type="entry name" value="TRNA METHYLTRANSFERASE"/>
    <property type="match status" value="1"/>
</dbReference>
<comment type="function">
    <text evidence="11">Specifically methylates the N1 position of guanosine-37 in various cytoplasmic and mitochondrial tRNAs. Methylation is not dependent on the nature of the nucleoside 5' of the target nucleoside. This is the first step in the biosynthesis of wybutosine (yW), a modified base adjacent to the anticodon of tRNAs and required for accurate decoding.</text>
</comment>
<proteinExistence type="inferred from homology"/>
<evidence type="ECO:0000256" key="1">
    <source>
        <dbReference type="ARBA" id="ARBA00009775"/>
    </source>
</evidence>
<dbReference type="InterPro" id="IPR025792">
    <property type="entry name" value="tRNA_Gua_MeTrfase_euk"/>
</dbReference>
<reference evidence="13 15" key="2">
    <citation type="journal article" date="2013" name="Nature">
        <title>Insights into bilaterian evolution from three spiralian genomes.</title>
        <authorList>
            <person name="Simakov O."/>
            <person name="Marletaz F."/>
            <person name="Cho S.J."/>
            <person name="Edsinger-Gonzales E."/>
            <person name="Havlak P."/>
            <person name="Hellsten U."/>
            <person name="Kuo D.H."/>
            <person name="Larsson T."/>
            <person name="Lv J."/>
            <person name="Arendt D."/>
            <person name="Savage R."/>
            <person name="Osoegawa K."/>
            <person name="de Jong P."/>
            <person name="Grimwood J."/>
            <person name="Chapman J.A."/>
            <person name="Shapiro H."/>
            <person name="Aerts A."/>
            <person name="Otillar R.P."/>
            <person name="Terry A.Y."/>
            <person name="Boore J.L."/>
            <person name="Grigoriev I.V."/>
            <person name="Lindberg D.R."/>
            <person name="Seaver E.C."/>
            <person name="Weisblat D.A."/>
            <person name="Putnam N.H."/>
            <person name="Rokhsar D.S."/>
        </authorList>
    </citation>
    <scope>NUCLEOTIDE SEQUENCE</scope>
    <source>
        <strain evidence="13 15">I ESC-2004</strain>
    </source>
</reference>
<dbReference type="Gene3D" id="3.40.50.150">
    <property type="entry name" value="Vaccinia Virus protein VP39"/>
    <property type="match status" value="1"/>
</dbReference>
<evidence type="ECO:0000313" key="13">
    <source>
        <dbReference type="EMBL" id="ELT91137.1"/>
    </source>
</evidence>
<dbReference type="Gene3D" id="3.30.300.110">
    <property type="entry name" value="Met-10+ protein-like domains"/>
    <property type="match status" value="1"/>
</dbReference>
<dbReference type="FunCoup" id="R7TC87">
    <property type="interactions" value="1090"/>
</dbReference>
<sequence length="440" mass="50210">MADEGSSSEGAVLLRPPQTVRGMTQLDKDAFKVQTKLPVLFIPNDKMHKTMKVLKEFLMKRPGVSAIDDVALNDPRYKKVKRIIFDPEKCRSVDALPDHVKERFQELKMLPETDFEFIDYEITYDNWKYEEILQAVLPEEEQKVAGFSRIGHILHLNLKEYHEDYKWLIGQVLLEKFSTIRTVVNKVNTIDSTYRNFAMEVLAGEDDMLTTCRENGLQFRMDFSRVFWNPRLGTEHQRITDQLRSGDVVYDVMAGIGPFAVPAAKKQCCVLANDLNPESYKWLLHNMKLNKVNGANEQCFNMDGRQFIREQLKPHLMQQQSDEASQCSAHILMNLPALAVEFLDAFQGLCSEQEAASLRLLPTVHCYSFCSGQWGSEMIEQMRGTAALHLGCPLPADAVIRQVRNVAPGKEMLCVEFKLSRSILCSNADAAPEKKRAKLE</sequence>
<dbReference type="GO" id="GO:0070901">
    <property type="term" value="P:mitochondrial tRNA methylation"/>
    <property type="evidence" value="ECO:0007669"/>
    <property type="project" value="UniProtKB-ARBA"/>
</dbReference>
<reference evidence="14" key="3">
    <citation type="submission" date="2015-06" db="UniProtKB">
        <authorList>
            <consortium name="EnsemblMetazoa"/>
        </authorList>
    </citation>
    <scope>IDENTIFICATION</scope>
</reference>
<evidence type="ECO:0000256" key="10">
    <source>
        <dbReference type="ARBA" id="ARBA00047783"/>
    </source>
</evidence>
<comment type="similarity">
    <text evidence="11">Belongs to the TRM5 / TYW2 family.</text>
</comment>
<dbReference type="InterPro" id="IPR030382">
    <property type="entry name" value="MeTrfase_TRM5/TYW2"/>
</dbReference>
<dbReference type="EMBL" id="AMQN01013948">
    <property type="status" value="NOT_ANNOTATED_CDS"/>
    <property type="molecule type" value="Genomic_DNA"/>
</dbReference>
<dbReference type="OrthoDB" id="408788at2759"/>
<dbReference type="Pfam" id="PF25133">
    <property type="entry name" value="TYW2_N_2"/>
    <property type="match status" value="1"/>
</dbReference>
<gene>
    <name evidence="13" type="ORF">CAPTEDRAFT_218789</name>
</gene>
<dbReference type="FunFam" id="3.30.300.110:FF:000001">
    <property type="entry name" value="tRNA (guanine(37)-N1)-methyltransferase"/>
    <property type="match status" value="1"/>
</dbReference>
<keyword evidence="5 11" id="KW-0949">S-adenosyl-L-methionine</keyword>
<comment type="catalytic activity">
    <reaction evidence="10 11">
        <text>guanosine(37) in tRNA + S-adenosyl-L-methionine = N(1)-methylguanosine(37) in tRNA + S-adenosyl-L-homocysteine + H(+)</text>
        <dbReference type="Rhea" id="RHEA:36899"/>
        <dbReference type="Rhea" id="RHEA-COMP:10145"/>
        <dbReference type="Rhea" id="RHEA-COMP:10147"/>
        <dbReference type="ChEBI" id="CHEBI:15378"/>
        <dbReference type="ChEBI" id="CHEBI:57856"/>
        <dbReference type="ChEBI" id="CHEBI:59789"/>
        <dbReference type="ChEBI" id="CHEBI:73542"/>
        <dbReference type="ChEBI" id="CHEBI:74269"/>
        <dbReference type="EC" id="2.1.1.228"/>
    </reaction>
</comment>
<accession>R7TC87</accession>
<dbReference type="HOGENOM" id="CLU_022610_2_3_1"/>
<evidence type="ECO:0000256" key="7">
    <source>
        <dbReference type="ARBA" id="ARBA00023128"/>
    </source>
</evidence>
<keyword evidence="4 11" id="KW-0808">Transferase</keyword>
<feature type="binding site" evidence="11">
    <location>
        <position position="236"/>
    </location>
    <ligand>
        <name>S-adenosyl-L-methionine</name>
        <dbReference type="ChEBI" id="CHEBI:59789"/>
    </ligand>
</feature>
<dbReference type="PANTHER" id="PTHR23245:SF36">
    <property type="entry name" value="TRNA (GUANINE(37)-N1)-METHYLTRANSFERASE"/>
    <property type="match status" value="1"/>
</dbReference>
<dbReference type="InterPro" id="IPR056743">
    <property type="entry name" value="TRM5-TYW2-like_MTfase"/>
</dbReference>
<dbReference type="PROSITE" id="PS51684">
    <property type="entry name" value="SAM_MT_TRM5_TYW2"/>
    <property type="match status" value="1"/>
</dbReference>
<feature type="binding site" evidence="11">
    <location>
        <begin position="303"/>
        <end position="304"/>
    </location>
    <ligand>
        <name>S-adenosyl-L-methionine</name>
        <dbReference type="ChEBI" id="CHEBI:59789"/>
    </ligand>
</feature>
<evidence type="ECO:0000256" key="4">
    <source>
        <dbReference type="ARBA" id="ARBA00022679"/>
    </source>
</evidence>
<evidence type="ECO:0000256" key="11">
    <source>
        <dbReference type="HAMAP-Rule" id="MF_03152"/>
    </source>
</evidence>
<dbReference type="InterPro" id="IPR029063">
    <property type="entry name" value="SAM-dependent_MTases_sf"/>
</dbReference>
<comment type="similarity">
    <text evidence="1">Belongs to the class I-like SAM-binding methyltransferase superfamily. TRM5/TYW2 family.</text>
</comment>
<keyword evidence="8 11" id="KW-0539">Nucleus</keyword>
<dbReference type="EMBL" id="KB310625">
    <property type="protein sequence ID" value="ELT91137.1"/>
    <property type="molecule type" value="Genomic_DNA"/>
</dbReference>
<evidence type="ECO:0000313" key="14">
    <source>
        <dbReference type="EnsemblMetazoa" id="CapteP218789"/>
    </source>
</evidence>
<dbReference type="AlphaFoldDB" id="R7TC87"/>
<dbReference type="OMA" id="VGSHSQF"/>
<evidence type="ECO:0000256" key="3">
    <source>
        <dbReference type="ARBA" id="ARBA00022603"/>
    </source>
</evidence>
<keyword evidence="2 11" id="KW-0963">Cytoplasm</keyword>
<name>R7TC87_CAPTE</name>
<dbReference type="Proteomes" id="UP000014760">
    <property type="component" value="Unassembled WGS sequence"/>
</dbReference>
<dbReference type="HAMAP" id="MF_03152">
    <property type="entry name" value="TRM5"/>
    <property type="match status" value="1"/>
</dbReference>
<dbReference type="GO" id="GO:0005634">
    <property type="term" value="C:nucleus"/>
    <property type="evidence" value="ECO:0007669"/>
    <property type="project" value="UniProtKB-SubCell"/>
</dbReference>
<evidence type="ECO:0000256" key="9">
    <source>
        <dbReference type="ARBA" id="ARBA00045951"/>
    </source>
</evidence>
<evidence type="ECO:0000259" key="12">
    <source>
        <dbReference type="PROSITE" id="PS51684"/>
    </source>
</evidence>
<reference evidence="15" key="1">
    <citation type="submission" date="2012-12" db="EMBL/GenBank/DDBJ databases">
        <authorList>
            <person name="Hellsten U."/>
            <person name="Grimwood J."/>
            <person name="Chapman J.A."/>
            <person name="Shapiro H."/>
            <person name="Aerts A."/>
            <person name="Otillar R.P."/>
            <person name="Terry A.Y."/>
            <person name="Boore J.L."/>
            <person name="Simakov O."/>
            <person name="Marletaz F."/>
            <person name="Cho S.-J."/>
            <person name="Edsinger-Gonzales E."/>
            <person name="Havlak P."/>
            <person name="Kuo D.-H."/>
            <person name="Larsson T."/>
            <person name="Lv J."/>
            <person name="Arendt D."/>
            <person name="Savage R."/>
            <person name="Osoegawa K."/>
            <person name="de Jong P."/>
            <person name="Lindberg D.R."/>
            <person name="Seaver E.C."/>
            <person name="Weisblat D.A."/>
            <person name="Putnam N.H."/>
            <person name="Grigoriev I.V."/>
            <person name="Rokhsar D.S."/>
        </authorList>
    </citation>
    <scope>NUCLEOTIDE SEQUENCE</scope>
    <source>
        <strain evidence="15">I ESC-2004</strain>
    </source>
</reference>
<dbReference type="GO" id="GO:0005759">
    <property type="term" value="C:mitochondrial matrix"/>
    <property type="evidence" value="ECO:0007669"/>
    <property type="project" value="UniProtKB-SubCell"/>
</dbReference>
<keyword evidence="3 11" id="KW-0489">Methyltransferase</keyword>